<keyword evidence="1" id="KW-0347">Helicase</keyword>
<reference evidence="1" key="1">
    <citation type="submission" date="2020-08" db="EMBL/GenBank/DDBJ databases">
        <title>Multicomponent nature underlies the extraordinary mechanical properties of spider dragline silk.</title>
        <authorList>
            <person name="Kono N."/>
            <person name="Nakamura H."/>
            <person name="Mori M."/>
            <person name="Yoshida Y."/>
            <person name="Ohtoshi R."/>
            <person name="Malay A.D."/>
            <person name="Moran D.A.P."/>
            <person name="Tomita M."/>
            <person name="Numata K."/>
            <person name="Arakawa K."/>
        </authorList>
    </citation>
    <scope>NUCLEOTIDE SEQUENCE</scope>
</reference>
<proteinExistence type="predicted"/>
<keyword evidence="1" id="KW-0547">Nucleotide-binding</keyword>
<organism evidence="1 2">
    <name type="scientific">Trichonephila clavipes</name>
    <name type="common">Golden silk orbweaver</name>
    <name type="synonym">Nephila clavipes</name>
    <dbReference type="NCBI Taxonomy" id="2585209"/>
    <lineage>
        <taxon>Eukaryota</taxon>
        <taxon>Metazoa</taxon>
        <taxon>Ecdysozoa</taxon>
        <taxon>Arthropoda</taxon>
        <taxon>Chelicerata</taxon>
        <taxon>Arachnida</taxon>
        <taxon>Araneae</taxon>
        <taxon>Araneomorphae</taxon>
        <taxon>Entelegynae</taxon>
        <taxon>Araneoidea</taxon>
        <taxon>Nephilidae</taxon>
        <taxon>Trichonephila</taxon>
    </lineage>
</organism>
<dbReference type="AlphaFoldDB" id="A0A8X6RGV7"/>
<evidence type="ECO:0000313" key="2">
    <source>
        <dbReference type="Proteomes" id="UP000887159"/>
    </source>
</evidence>
<keyword evidence="1" id="KW-0378">Hydrolase</keyword>
<dbReference type="EMBL" id="BMAU01021093">
    <property type="protein sequence ID" value="GFX90225.1"/>
    <property type="molecule type" value="Genomic_DNA"/>
</dbReference>
<name>A0A8X6RGV7_TRICX</name>
<dbReference type="GO" id="GO:0004386">
    <property type="term" value="F:helicase activity"/>
    <property type="evidence" value="ECO:0007669"/>
    <property type="project" value="UniProtKB-KW"/>
</dbReference>
<evidence type="ECO:0000313" key="1">
    <source>
        <dbReference type="EMBL" id="GFX90225.1"/>
    </source>
</evidence>
<sequence length="162" mass="18481">MKYALPNWSVHQLNEAAWRNLWFPIHEQDPAVVQLAIHLENGQRVFFTNETAIDRAINPPKTTLTAFFELCNRADDFGAFCTNITLFTSTTLFPHGLKQKHGCPASKAHQLLHVSIYLNQSALGRLFTVSQDYTECFYLRLLLVNVTGPLSFQDMRKVNGQQ</sequence>
<keyword evidence="2" id="KW-1185">Reference proteome</keyword>
<dbReference type="Proteomes" id="UP000887159">
    <property type="component" value="Unassembled WGS sequence"/>
</dbReference>
<keyword evidence="1" id="KW-0067">ATP-binding</keyword>
<comment type="caution">
    <text evidence="1">The sequence shown here is derived from an EMBL/GenBank/DDBJ whole genome shotgun (WGS) entry which is preliminary data.</text>
</comment>
<accession>A0A8X6RGV7</accession>
<gene>
    <name evidence="1" type="primary">EVAR_81959_1</name>
    <name evidence="1" type="ORF">TNCV_2450001</name>
</gene>
<protein>
    <submittedName>
        <fullName evidence="1">ATP-dependent DNA helicase</fullName>
    </submittedName>
</protein>